<dbReference type="GeneID" id="6086155"/>
<evidence type="ECO:0000256" key="1">
    <source>
        <dbReference type="SAM" id="MobiDB-lite"/>
    </source>
</evidence>
<dbReference type="Proteomes" id="UP000001194">
    <property type="component" value="Unassembled WGS sequence"/>
</dbReference>
<dbReference type="EMBL" id="DS547189">
    <property type="protein sequence ID" value="EDQ98851.1"/>
    <property type="molecule type" value="Genomic_DNA"/>
</dbReference>
<reference evidence="2 3" key="1">
    <citation type="journal article" date="2008" name="Nature">
        <title>The genome of Laccaria bicolor provides insights into mycorrhizal symbiosis.</title>
        <authorList>
            <person name="Martin F."/>
            <person name="Aerts A."/>
            <person name="Ahren D."/>
            <person name="Brun A."/>
            <person name="Danchin E.G.J."/>
            <person name="Duchaussoy F."/>
            <person name="Gibon J."/>
            <person name="Kohler A."/>
            <person name="Lindquist E."/>
            <person name="Pereda V."/>
            <person name="Salamov A."/>
            <person name="Shapiro H.J."/>
            <person name="Wuyts J."/>
            <person name="Blaudez D."/>
            <person name="Buee M."/>
            <person name="Brokstein P."/>
            <person name="Canbaeck B."/>
            <person name="Cohen D."/>
            <person name="Courty P.E."/>
            <person name="Coutinho P.M."/>
            <person name="Delaruelle C."/>
            <person name="Detter J.C."/>
            <person name="Deveau A."/>
            <person name="DiFazio S."/>
            <person name="Duplessis S."/>
            <person name="Fraissinet-Tachet L."/>
            <person name="Lucic E."/>
            <person name="Frey-Klett P."/>
            <person name="Fourrey C."/>
            <person name="Feussner I."/>
            <person name="Gay G."/>
            <person name="Grimwood J."/>
            <person name="Hoegger P.J."/>
            <person name="Jain P."/>
            <person name="Kilaru S."/>
            <person name="Labbe J."/>
            <person name="Lin Y.C."/>
            <person name="Legue V."/>
            <person name="Le Tacon F."/>
            <person name="Marmeisse R."/>
            <person name="Melayah D."/>
            <person name="Montanini B."/>
            <person name="Muratet M."/>
            <person name="Nehls U."/>
            <person name="Niculita-Hirzel H."/>
            <person name="Oudot-Le Secq M.P."/>
            <person name="Peter M."/>
            <person name="Quesneville H."/>
            <person name="Rajashekar B."/>
            <person name="Reich M."/>
            <person name="Rouhier N."/>
            <person name="Schmutz J."/>
            <person name="Yin T."/>
            <person name="Chalot M."/>
            <person name="Henrissat B."/>
            <person name="Kuees U."/>
            <person name="Lucas S."/>
            <person name="Van de Peer Y."/>
            <person name="Podila G.K."/>
            <person name="Polle A."/>
            <person name="Pukkila P.J."/>
            <person name="Richardson P.M."/>
            <person name="Rouze P."/>
            <person name="Sanders I.R."/>
            <person name="Stajich J.E."/>
            <person name="Tunlid A."/>
            <person name="Tuskan G."/>
            <person name="Grigoriev I.V."/>
        </authorList>
    </citation>
    <scope>NUCLEOTIDE SEQUENCE [LARGE SCALE GENOMIC DNA]</scope>
    <source>
        <strain evidence="3">S238N-H82 / ATCC MYA-4686</strain>
    </source>
</reference>
<keyword evidence="3" id="KW-1185">Reference proteome</keyword>
<feature type="compositionally biased region" description="Acidic residues" evidence="1">
    <location>
        <begin position="664"/>
        <end position="701"/>
    </location>
</feature>
<dbReference type="InParanoid" id="B0E2T2"/>
<dbReference type="RefSeq" id="XP_001890504.1">
    <property type="nucleotide sequence ID" value="XM_001890469.1"/>
</dbReference>
<feature type="region of interest" description="Disordered" evidence="1">
    <location>
        <begin position="635"/>
        <end position="718"/>
    </location>
</feature>
<dbReference type="KEGG" id="lbc:LACBIDRAFT_335597"/>
<protein>
    <submittedName>
        <fullName evidence="2">Predicted protein</fullName>
    </submittedName>
</protein>
<name>B0E2T2_LACBS</name>
<dbReference type="HOGENOM" id="CLU_384977_0_0_1"/>
<organism evidence="3">
    <name type="scientific">Laccaria bicolor (strain S238N-H82 / ATCC MYA-4686)</name>
    <name type="common">Bicoloured deceiver</name>
    <name type="synonym">Laccaria laccata var. bicolor</name>
    <dbReference type="NCBI Taxonomy" id="486041"/>
    <lineage>
        <taxon>Eukaryota</taxon>
        <taxon>Fungi</taxon>
        <taxon>Dikarya</taxon>
        <taxon>Basidiomycota</taxon>
        <taxon>Agaricomycotina</taxon>
        <taxon>Agaricomycetes</taxon>
        <taxon>Agaricomycetidae</taxon>
        <taxon>Agaricales</taxon>
        <taxon>Agaricineae</taxon>
        <taxon>Hydnangiaceae</taxon>
        <taxon>Laccaria</taxon>
    </lineage>
</organism>
<feature type="compositionally biased region" description="Acidic residues" evidence="1">
    <location>
        <begin position="641"/>
        <end position="651"/>
    </location>
</feature>
<dbReference type="AlphaFoldDB" id="B0E2T2"/>
<sequence length="718" mass="81484">MLDSTLLEQDIDQELLLNEAEETYLPEDSQNLTQASSFGAGSRYPLDGKEFMRKDGPINEQYVVPDADLIILERQDVRFYYVYRLRNPHPHIALNEIMPDASKYVNETWVYIVDTSPKEQKKRFEFEETLSIPIGPDSLMDKLGCLECLYTGWIKAFDDLQADLIGPEEEATLDPPTCDENGVLRGGTWFERTGAVGINGTRCYPMASTTQHSHAMWSPHWFGKILEFMDEQLKFRKRFIKLHSEIGALAMKICLPNHIQELYQRYTSTSNIPRLGVEDNCYFQALQLNISPAIPWEKHFDTALVGMGIFGQMQGHRDDGDDPGGYTCMMSNTNVPETGGTEMGRFFVLNNFLYVKMACFYLGIFNGLYRHGGTPIILGPGIELKKNLYRINAVLYSPRFMLSGAGQYSIGFAKVMSLLKLTKSSSNKGEITREANFVWDGLVLMENKSLFNFVVWGLLQISAYIVRQLPSSMGVRIDQAKFTSSFTMKDTTKTIPAEPWPEAPDSSVSDPVLPGEVDEDQMDPSVKAAYIRKKIHMDWIDHKANMAKFIPSQYGHVKDYTDMTFLFAYISGKRMGKCSCGDERPKHVGGGSSKKNKNEGQNREWELQRIGARLARKKQIDGITIDSMSLLHQHLHQDSQDGNEDQDDQMDLDSPKANASFADYNDDELEDEEPWDLEYEGSGVDEEEALDNEDPLDDEEPSQDKYTYNSEGESNTIY</sequence>
<gene>
    <name evidence="2" type="ORF">LACBIDRAFT_335597</name>
</gene>
<dbReference type="OrthoDB" id="3061143at2759"/>
<proteinExistence type="predicted"/>
<evidence type="ECO:0000313" key="3">
    <source>
        <dbReference type="Proteomes" id="UP000001194"/>
    </source>
</evidence>
<evidence type="ECO:0000313" key="2">
    <source>
        <dbReference type="EMBL" id="EDQ98851.1"/>
    </source>
</evidence>
<feature type="region of interest" description="Disordered" evidence="1">
    <location>
        <begin position="581"/>
        <end position="604"/>
    </location>
</feature>
<accession>B0E2T2</accession>
<feature type="compositionally biased region" description="Polar residues" evidence="1">
    <location>
        <begin position="704"/>
        <end position="718"/>
    </location>
</feature>